<keyword evidence="2" id="KW-0472">Membrane</keyword>
<dbReference type="RefSeq" id="WP_284291759.1">
    <property type="nucleotide sequence ID" value="NZ_BSUK01000001.1"/>
</dbReference>
<feature type="compositionally biased region" description="Basic and acidic residues" evidence="1">
    <location>
        <begin position="50"/>
        <end position="63"/>
    </location>
</feature>
<keyword evidence="2" id="KW-0812">Transmembrane</keyword>
<evidence type="ECO:0000256" key="2">
    <source>
        <dbReference type="SAM" id="Phobius"/>
    </source>
</evidence>
<gene>
    <name evidence="3" type="ORF">GCM10025864_03920</name>
</gene>
<keyword evidence="2" id="KW-1133">Transmembrane helix</keyword>
<evidence type="ECO:0000313" key="4">
    <source>
        <dbReference type="Proteomes" id="UP001157091"/>
    </source>
</evidence>
<keyword evidence="4" id="KW-1185">Reference proteome</keyword>
<evidence type="ECO:0000256" key="1">
    <source>
        <dbReference type="SAM" id="MobiDB-lite"/>
    </source>
</evidence>
<proteinExistence type="predicted"/>
<sequence>MTIHEPGSEPERPDRAGDDDTQRLDPVAEPTAPQEPPTAPLAAADAAEDDTVRLDTVRLEKLPPNEAQDGETRVLPADAQPSGVDSLWDLGSPEAAPSPAAPQPAFARPPLAPSSTPGVSAPEAAAPEPTRSRRRSVRVGTVVWGLVVVACGVLALAAARGASIDGGTVAIAILGGAGVALVLGSIVTGVRRRDRA</sequence>
<reference evidence="4" key="1">
    <citation type="journal article" date="2019" name="Int. J. Syst. Evol. Microbiol.">
        <title>The Global Catalogue of Microorganisms (GCM) 10K type strain sequencing project: providing services to taxonomists for standard genome sequencing and annotation.</title>
        <authorList>
            <consortium name="The Broad Institute Genomics Platform"/>
            <consortium name="The Broad Institute Genome Sequencing Center for Infectious Disease"/>
            <person name="Wu L."/>
            <person name="Ma J."/>
        </authorList>
    </citation>
    <scope>NUCLEOTIDE SEQUENCE [LARGE SCALE GENOMIC DNA]</scope>
    <source>
        <strain evidence="4">NBRC 106348</strain>
    </source>
</reference>
<feature type="transmembrane region" description="Helical" evidence="2">
    <location>
        <begin position="141"/>
        <end position="162"/>
    </location>
</feature>
<feature type="transmembrane region" description="Helical" evidence="2">
    <location>
        <begin position="168"/>
        <end position="190"/>
    </location>
</feature>
<comment type="caution">
    <text evidence="3">The sequence shown here is derived from an EMBL/GenBank/DDBJ whole genome shotgun (WGS) entry which is preliminary data.</text>
</comment>
<evidence type="ECO:0000313" key="3">
    <source>
        <dbReference type="EMBL" id="GMA22633.1"/>
    </source>
</evidence>
<dbReference type="Proteomes" id="UP001157091">
    <property type="component" value="Unassembled WGS sequence"/>
</dbReference>
<name>A0ABQ6HVU5_9MICO</name>
<feature type="compositionally biased region" description="Low complexity" evidence="1">
    <location>
        <begin position="93"/>
        <end position="109"/>
    </location>
</feature>
<accession>A0ABQ6HVU5</accession>
<organism evidence="3 4">
    <name type="scientific">Luteimicrobium album</name>
    <dbReference type="NCBI Taxonomy" id="1054550"/>
    <lineage>
        <taxon>Bacteria</taxon>
        <taxon>Bacillati</taxon>
        <taxon>Actinomycetota</taxon>
        <taxon>Actinomycetes</taxon>
        <taxon>Micrococcales</taxon>
        <taxon>Luteimicrobium</taxon>
    </lineage>
</organism>
<feature type="compositionally biased region" description="Basic and acidic residues" evidence="1">
    <location>
        <begin position="1"/>
        <end position="23"/>
    </location>
</feature>
<protein>
    <submittedName>
        <fullName evidence="3">Uncharacterized protein</fullName>
    </submittedName>
</protein>
<dbReference type="EMBL" id="BSUK01000001">
    <property type="protein sequence ID" value="GMA22633.1"/>
    <property type="molecule type" value="Genomic_DNA"/>
</dbReference>
<feature type="region of interest" description="Disordered" evidence="1">
    <location>
        <begin position="1"/>
        <end position="134"/>
    </location>
</feature>